<evidence type="ECO:0000259" key="4">
    <source>
        <dbReference type="Pfam" id="PF00425"/>
    </source>
</evidence>
<dbReference type="eggNOG" id="COG0147">
    <property type="taxonomic scope" value="Bacteria"/>
</dbReference>
<dbReference type="Pfam" id="PF00425">
    <property type="entry name" value="Chorismate_bind"/>
    <property type="match status" value="1"/>
</dbReference>
<sequence length="469" mass="50418">MTEIGWRAPHELFHALAAEPFALLLDSATAGPDRDPALHGRWSFIAFDPFDRLVLRPGEIANPFAALKTKLAGFAAQAPSPSLPPFSGGAAGFFGYGLGRTLERLPPEEKPFAIDDQHLPDMALGFYDVVLAFDLCARRAFIISSGLPGGEPDRAKRRLTEIRSRIEELPSISRAASAGTGQIVSNFSRQAYEKAVSRVIDYIHAGDIFQANLSQRFEARLSPEDDAYSLYLRLRAASPAPFSSFFNFGEGAIVSSSPERFLACSGGAVETKPIKGTRPRGQTPEEDRRLAAELLKSEKDRAENVMIVDLLRHDISRVCADHSVVVEKLCELESFANVHHLVSTVRGQLREGETPADLLAACFPGGSVTGAPKKRAMEIIAELEPTTRGPYCGAVGYLGANGGMDTAISIRTLVVKGDRVTFQAGGGIVADSDPASEYEETLAKARDMRRALGAAPEEAESPALSGAHA</sequence>
<keyword evidence="6" id="KW-0456">Lyase</keyword>
<dbReference type="PRINTS" id="PR00095">
    <property type="entry name" value="ANTSNTHASEI"/>
</dbReference>
<name>A7HTF0_PARL1</name>
<dbReference type="Gene3D" id="3.60.120.10">
    <property type="entry name" value="Anthranilate synthase"/>
    <property type="match status" value="1"/>
</dbReference>
<dbReference type="PANTHER" id="PTHR11236:SF50">
    <property type="entry name" value="AMINODEOXYCHORISMATE SYNTHASE COMPONENT 1"/>
    <property type="match status" value="1"/>
</dbReference>
<dbReference type="InterPro" id="IPR015890">
    <property type="entry name" value="Chorismate_C"/>
</dbReference>
<dbReference type="NCBIfam" id="TIGR00553">
    <property type="entry name" value="pabB"/>
    <property type="match status" value="1"/>
</dbReference>
<dbReference type="GO" id="GO:0009396">
    <property type="term" value="P:folic acid-containing compound biosynthetic process"/>
    <property type="evidence" value="ECO:0007669"/>
    <property type="project" value="InterPro"/>
</dbReference>
<protein>
    <recommendedName>
        <fullName evidence="1">aminodeoxychorismate synthase</fullName>
        <ecNumber evidence="1">2.6.1.85</ecNumber>
    </recommendedName>
</protein>
<feature type="domain" description="Anthranilate synthase component I N-terminal" evidence="5">
    <location>
        <begin position="8"/>
        <end position="141"/>
    </location>
</feature>
<dbReference type="EC" id="2.6.1.85" evidence="1"/>
<dbReference type="KEGG" id="pla:Plav_1564"/>
<feature type="domain" description="Chorismate-utilising enzyme C-terminal" evidence="4">
    <location>
        <begin position="189"/>
        <end position="444"/>
    </location>
</feature>
<dbReference type="InterPro" id="IPR005802">
    <property type="entry name" value="ADC_synth_comp_1"/>
</dbReference>
<feature type="compositionally biased region" description="Low complexity" evidence="3">
    <location>
        <begin position="451"/>
        <end position="469"/>
    </location>
</feature>
<organism evidence="6 7">
    <name type="scientific">Parvibaculum lavamentivorans (strain DS-1 / DSM 13023 / NCIMB 13966)</name>
    <dbReference type="NCBI Taxonomy" id="402881"/>
    <lineage>
        <taxon>Bacteria</taxon>
        <taxon>Pseudomonadati</taxon>
        <taxon>Pseudomonadota</taxon>
        <taxon>Alphaproteobacteria</taxon>
        <taxon>Hyphomicrobiales</taxon>
        <taxon>Parvibaculaceae</taxon>
        <taxon>Parvibaculum</taxon>
    </lineage>
</organism>
<dbReference type="SUPFAM" id="SSF56322">
    <property type="entry name" value="ADC synthase"/>
    <property type="match status" value="1"/>
</dbReference>
<dbReference type="PANTHER" id="PTHR11236">
    <property type="entry name" value="AMINOBENZOATE/ANTHRANILATE SYNTHASE"/>
    <property type="match status" value="1"/>
</dbReference>
<dbReference type="AlphaFoldDB" id="A7HTF0"/>
<evidence type="ECO:0000313" key="6">
    <source>
        <dbReference type="EMBL" id="ABS63183.1"/>
    </source>
</evidence>
<dbReference type="GO" id="GO:0016829">
    <property type="term" value="F:lyase activity"/>
    <property type="evidence" value="ECO:0007669"/>
    <property type="project" value="UniProtKB-KW"/>
</dbReference>
<dbReference type="GO" id="GO:0046820">
    <property type="term" value="F:4-amino-4-deoxychorismate synthase activity"/>
    <property type="evidence" value="ECO:0007669"/>
    <property type="project" value="UniProtKB-EC"/>
</dbReference>
<dbReference type="GO" id="GO:0000162">
    <property type="term" value="P:L-tryptophan biosynthetic process"/>
    <property type="evidence" value="ECO:0007669"/>
    <property type="project" value="TreeGrafter"/>
</dbReference>
<dbReference type="InterPro" id="IPR005801">
    <property type="entry name" value="ADC_synthase"/>
</dbReference>
<gene>
    <name evidence="6" type="ordered locus">Plav_1564</name>
</gene>
<feature type="region of interest" description="Disordered" evidence="3">
    <location>
        <begin position="449"/>
        <end position="469"/>
    </location>
</feature>
<keyword evidence="2" id="KW-0808">Transferase</keyword>
<dbReference type="Proteomes" id="UP000006377">
    <property type="component" value="Chromosome"/>
</dbReference>
<accession>A7HTF0</accession>
<dbReference type="STRING" id="402881.Plav_1564"/>
<dbReference type="InterPro" id="IPR006805">
    <property type="entry name" value="Anth_synth_I_N"/>
</dbReference>
<reference evidence="6 7" key="1">
    <citation type="journal article" date="2011" name="Stand. Genomic Sci.">
        <title>Complete genome sequence of Parvibaculum lavamentivorans type strain (DS-1(T)).</title>
        <authorList>
            <person name="Schleheck D."/>
            <person name="Weiss M."/>
            <person name="Pitluck S."/>
            <person name="Bruce D."/>
            <person name="Land M.L."/>
            <person name="Han S."/>
            <person name="Saunders E."/>
            <person name="Tapia R."/>
            <person name="Detter C."/>
            <person name="Brettin T."/>
            <person name="Han J."/>
            <person name="Woyke T."/>
            <person name="Goodwin L."/>
            <person name="Pennacchio L."/>
            <person name="Nolan M."/>
            <person name="Cook A.M."/>
            <person name="Kjelleberg S."/>
            <person name="Thomas T."/>
        </authorList>
    </citation>
    <scope>NUCLEOTIDE SEQUENCE [LARGE SCALE GENOMIC DNA]</scope>
    <source>
        <strain evidence="7">DS-1 / DSM 13023 / NCIMB 13966</strain>
    </source>
</reference>
<evidence type="ECO:0000256" key="1">
    <source>
        <dbReference type="ARBA" id="ARBA00013139"/>
    </source>
</evidence>
<proteinExistence type="predicted"/>
<evidence type="ECO:0000259" key="5">
    <source>
        <dbReference type="Pfam" id="PF04715"/>
    </source>
</evidence>
<dbReference type="InterPro" id="IPR019999">
    <property type="entry name" value="Anth_synth_I-like"/>
</dbReference>
<keyword evidence="7" id="KW-1185">Reference proteome</keyword>
<evidence type="ECO:0000256" key="3">
    <source>
        <dbReference type="SAM" id="MobiDB-lite"/>
    </source>
</evidence>
<evidence type="ECO:0000256" key="2">
    <source>
        <dbReference type="ARBA" id="ARBA00022679"/>
    </source>
</evidence>
<dbReference type="EMBL" id="CP000774">
    <property type="protein sequence ID" value="ABS63183.1"/>
    <property type="molecule type" value="Genomic_DNA"/>
</dbReference>
<dbReference type="HOGENOM" id="CLU_006493_7_2_5"/>
<evidence type="ECO:0000313" key="7">
    <source>
        <dbReference type="Proteomes" id="UP000006377"/>
    </source>
</evidence>
<dbReference type="Pfam" id="PF04715">
    <property type="entry name" value="Anth_synt_I_N"/>
    <property type="match status" value="1"/>
</dbReference>